<feature type="domain" description="Heat-inducible transcription repressor HrcA C-terminal" evidence="6">
    <location>
        <begin position="104"/>
        <end position="323"/>
    </location>
</feature>
<dbReference type="Gene3D" id="3.30.450.40">
    <property type="match status" value="1"/>
</dbReference>
<dbReference type="PANTHER" id="PTHR34824">
    <property type="entry name" value="HEAT-INDUCIBLE TRANSCRIPTION REPRESSOR HRCA"/>
    <property type="match status" value="1"/>
</dbReference>
<evidence type="ECO:0000256" key="3">
    <source>
        <dbReference type="ARBA" id="ARBA00023016"/>
    </source>
</evidence>
<dbReference type="SUPFAM" id="SSF46785">
    <property type="entry name" value="Winged helix' DNA-binding domain"/>
    <property type="match status" value="1"/>
</dbReference>
<protein>
    <recommendedName>
        <fullName evidence="5">Heat-inducible transcription repressor HrcA</fullName>
    </recommendedName>
</protein>
<evidence type="ECO:0000256" key="1">
    <source>
        <dbReference type="ARBA" id="ARBA00022491"/>
    </source>
</evidence>
<dbReference type="InterPro" id="IPR036388">
    <property type="entry name" value="WH-like_DNA-bd_sf"/>
</dbReference>
<comment type="similarity">
    <text evidence="5">Belongs to the HrcA family.</text>
</comment>
<keyword evidence="4 5" id="KW-0804">Transcription</keyword>
<dbReference type="InterPro" id="IPR021153">
    <property type="entry name" value="HrcA_C"/>
</dbReference>
<keyword evidence="2 5" id="KW-0805">Transcription regulation</keyword>
<sequence length="341" mass="39120">MLSERAKQVLSAVVQMYITTGEPVGSRAVWKQYKFSISPATIRNIMADLEEMGLFYQPHTSAGRVPTELGWRIYIDTLLEKRPLSKRFKRQIRQSLKEDKDNIEKILKESSKILSSYSQHAGIVVAPKFSTIVLKYIEFVQLRKNSILTIIVGNRGMVYHRVISAPTVISQKDLTRFANYLNTSFTGLTLGEVRQRLIEEMKKDKARFDTLWNKVFQLTQRMFWPEREQIYIEGTVNILNYPEFSDVERLKSLLVAFEEKSIIARLLERTVRDAKPQVFVGSEIDQKELRECGVVASPYMSGDSVLGTVAVIGPIRMNYANVIPLVEYTAQVLSEILDKNK</sequence>
<dbReference type="HAMAP" id="MF_00081">
    <property type="entry name" value="HrcA"/>
    <property type="match status" value="1"/>
</dbReference>
<evidence type="ECO:0000256" key="2">
    <source>
        <dbReference type="ARBA" id="ARBA00023015"/>
    </source>
</evidence>
<dbReference type="InterPro" id="IPR023120">
    <property type="entry name" value="WHTH_transcript_rep_HrcA_IDD"/>
</dbReference>
<dbReference type="Gene3D" id="1.10.10.10">
    <property type="entry name" value="Winged helix-like DNA-binding domain superfamily/Winged helix DNA-binding domain"/>
    <property type="match status" value="1"/>
</dbReference>
<dbReference type="InterPro" id="IPR029016">
    <property type="entry name" value="GAF-like_dom_sf"/>
</dbReference>
<dbReference type="Proteomes" id="UP000885738">
    <property type="component" value="Unassembled WGS sequence"/>
</dbReference>
<evidence type="ECO:0000256" key="5">
    <source>
        <dbReference type="HAMAP-Rule" id="MF_00081"/>
    </source>
</evidence>
<dbReference type="InterPro" id="IPR002571">
    <property type="entry name" value="HrcA"/>
</dbReference>
<dbReference type="AlphaFoldDB" id="A0A7C1VNX7"/>
<keyword evidence="3 5" id="KW-0346">Stress response</keyword>
<comment type="function">
    <text evidence="5">Negative regulator of class I heat shock genes (grpE-dnaK-dnaJ and groELS operons). Prevents heat-shock induction of these operons.</text>
</comment>
<dbReference type="GO" id="GO:0045892">
    <property type="term" value="P:negative regulation of DNA-templated transcription"/>
    <property type="evidence" value="ECO:0007669"/>
    <property type="project" value="UniProtKB-UniRule"/>
</dbReference>
<name>A0A7C1VNX7_DESA2</name>
<dbReference type="SUPFAM" id="SSF55781">
    <property type="entry name" value="GAF domain-like"/>
    <property type="match status" value="1"/>
</dbReference>
<dbReference type="EMBL" id="DRIH01000075">
    <property type="protein sequence ID" value="HEC67643.1"/>
    <property type="molecule type" value="Genomic_DNA"/>
</dbReference>
<dbReference type="Pfam" id="PF01628">
    <property type="entry name" value="HrcA"/>
    <property type="match status" value="1"/>
</dbReference>
<dbReference type="PANTHER" id="PTHR34824:SF1">
    <property type="entry name" value="HEAT-INDUCIBLE TRANSCRIPTION REPRESSOR HRCA"/>
    <property type="match status" value="1"/>
</dbReference>
<dbReference type="Gene3D" id="3.30.390.60">
    <property type="entry name" value="Heat-inducible transcription repressor hrca homolog, domain 3"/>
    <property type="match status" value="1"/>
</dbReference>
<keyword evidence="1 5" id="KW-0678">Repressor</keyword>
<dbReference type="PIRSF" id="PIRSF005485">
    <property type="entry name" value="HrcA"/>
    <property type="match status" value="1"/>
</dbReference>
<dbReference type="NCBIfam" id="TIGR00331">
    <property type="entry name" value="hrcA"/>
    <property type="match status" value="1"/>
</dbReference>
<organism evidence="7">
    <name type="scientific">Desulfofervidus auxilii</name>
    <dbReference type="NCBI Taxonomy" id="1621989"/>
    <lineage>
        <taxon>Bacteria</taxon>
        <taxon>Pseudomonadati</taxon>
        <taxon>Thermodesulfobacteriota</taxon>
        <taxon>Candidatus Desulfofervidia</taxon>
        <taxon>Candidatus Desulfofervidales</taxon>
        <taxon>Candidatus Desulfofervidaceae</taxon>
        <taxon>Candidatus Desulfofervidus</taxon>
    </lineage>
</organism>
<comment type="caution">
    <text evidence="7">The sequence shown here is derived from an EMBL/GenBank/DDBJ whole genome shotgun (WGS) entry which is preliminary data.</text>
</comment>
<gene>
    <name evidence="5 7" type="primary">hrcA</name>
    <name evidence="7" type="ORF">ENI35_02350</name>
</gene>
<evidence type="ECO:0000259" key="6">
    <source>
        <dbReference type="Pfam" id="PF01628"/>
    </source>
</evidence>
<dbReference type="InterPro" id="IPR036390">
    <property type="entry name" value="WH_DNA-bd_sf"/>
</dbReference>
<evidence type="ECO:0000313" key="7">
    <source>
        <dbReference type="EMBL" id="HEC67643.1"/>
    </source>
</evidence>
<dbReference type="GO" id="GO:0003677">
    <property type="term" value="F:DNA binding"/>
    <property type="evidence" value="ECO:0007669"/>
    <property type="project" value="InterPro"/>
</dbReference>
<proteinExistence type="inferred from homology"/>
<evidence type="ECO:0000256" key="4">
    <source>
        <dbReference type="ARBA" id="ARBA00023163"/>
    </source>
</evidence>
<reference evidence="7" key="1">
    <citation type="journal article" date="2020" name="mSystems">
        <title>Genome- and Community-Level Interaction Insights into Carbon Utilization and Element Cycling Functions of Hydrothermarchaeota in Hydrothermal Sediment.</title>
        <authorList>
            <person name="Zhou Z."/>
            <person name="Liu Y."/>
            <person name="Xu W."/>
            <person name="Pan J."/>
            <person name="Luo Z.H."/>
            <person name="Li M."/>
        </authorList>
    </citation>
    <scope>NUCLEOTIDE SEQUENCE [LARGE SCALE GENOMIC DNA]</scope>
    <source>
        <strain evidence="7">HyVt-389</strain>
    </source>
</reference>
<accession>A0A7C1VNX7</accession>